<gene>
    <name evidence="1" type="ORF">MENT_LOCUS2646</name>
</gene>
<dbReference type="EMBL" id="CAJEWN010000008">
    <property type="protein sequence ID" value="CAD2129569.1"/>
    <property type="molecule type" value="Genomic_DNA"/>
</dbReference>
<proteinExistence type="predicted"/>
<dbReference type="Proteomes" id="UP000580250">
    <property type="component" value="Unassembled WGS sequence"/>
</dbReference>
<sequence>MYPEESSGSTDQSVEPNIFNQLDDKIRPLLEKVGDLPPIEGIEFWEFENSGPHQINNARDQYENLSRAITYLLNKSIRINEFAFEFLNAKIKARVDYSIYLKFYSNVCAAFAKQINKLKKFFPKI</sequence>
<protein>
    <submittedName>
        <fullName evidence="1">Uncharacterized protein</fullName>
    </submittedName>
</protein>
<accession>A0A6V7TQT4</accession>
<comment type="caution">
    <text evidence="1">The sequence shown here is derived from an EMBL/GenBank/DDBJ whole genome shotgun (WGS) entry which is preliminary data.</text>
</comment>
<evidence type="ECO:0000313" key="1">
    <source>
        <dbReference type="EMBL" id="CAD2129569.1"/>
    </source>
</evidence>
<organism evidence="1 2">
    <name type="scientific">Meloidogyne enterolobii</name>
    <name type="common">Root-knot nematode worm</name>
    <name type="synonym">Meloidogyne mayaguensis</name>
    <dbReference type="NCBI Taxonomy" id="390850"/>
    <lineage>
        <taxon>Eukaryota</taxon>
        <taxon>Metazoa</taxon>
        <taxon>Ecdysozoa</taxon>
        <taxon>Nematoda</taxon>
        <taxon>Chromadorea</taxon>
        <taxon>Rhabditida</taxon>
        <taxon>Tylenchina</taxon>
        <taxon>Tylenchomorpha</taxon>
        <taxon>Tylenchoidea</taxon>
        <taxon>Meloidogynidae</taxon>
        <taxon>Meloidogyninae</taxon>
        <taxon>Meloidogyne</taxon>
    </lineage>
</organism>
<evidence type="ECO:0000313" key="2">
    <source>
        <dbReference type="Proteomes" id="UP000580250"/>
    </source>
</evidence>
<name>A0A6V7TQT4_MELEN</name>
<dbReference type="AlphaFoldDB" id="A0A6V7TQT4"/>
<reference evidence="1 2" key="1">
    <citation type="submission" date="2020-08" db="EMBL/GenBank/DDBJ databases">
        <authorList>
            <person name="Koutsovoulos G."/>
            <person name="Danchin GJ E."/>
        </authorList>
    </citation>
    <scope>NUCLEOTIDE SEQUENCE [LARGE SCALE GENOMIC DNA]</scope>
</reference>